<dbReference type="PRINTS" id="PR00195">
    <property type="entry name" value="DYNAMIN"/>
</dbReference>
<dbReference type="Pfam" id="PF00350">
    <property type="entry name" value="Dynamin_N"/>
    <property type="match status" value="1"/>
</dbReference>
<reference evidence="5 6" key="1">
    <citation type="journal article" date="2016" name="Environ. Microbiol.">
        <title>Effector profiles distinguish formae speciales of Fusarium oxysporum.</title>
        <authorList>
            <person name="van Dam P."/>
            <person name="Fokkens L."/>
            <person name="Schmidt S.M."/>
            <person name="Linmans J.H."/>
            <person name="Kistler H.C."/>
            <person name="Ma L.J."/>
            <person name="Rep M."/>
        </authorList>
    </citation>
    <scope>NUCLEOTIDE SEQUENCE [LARGE SCALE GENOMIC DNA]</scope>
    <source>
        <strain evidence="5 6">Forc016</strain>
    </source>
</reference>
<feature type="region of interest" description="Disordered" evidence="3">
    <location>
        <begin position="394"/>
        <end position="422"/>
    </location>
</feature>
<dbReference type="EMBL" id="MABQ02000003">
    <property type="protein sequence ID" value="PCD41164.1"/>
    <property type="molecule type" value="Genomic_DNA"/>
</dbReference>
<evidence type="ECO:0000256" key="2">
    <source>
        <dbReference type="ARBA" id="ARBA00023134"/>
    </source>
</evidence>
<dbReference type="GO" id="GO:0005525">
    <property type="term" value="F:GTP binding"/>
    <property type="evidence" value="ECO:0007669"/>
    <property type="project" value="InterPro"/>
</dbReference>
<dbReference type="PANTHER" id="PTHR11566:SF21">
    <property type="entry name" value="DYNAMIN RELATED PROTEIN 1, ISOFORM A"/>
    <property type="match status" value="1"/>
</dbReference>
<dbReference type="AlphaFoldDB" id="A0A2H3HN04"/>
<dbReference type="InterPro" id="IPR020850">
    <property type="entry name" value="GED_dom"/>
</dbReference>
<accession>A0A2H3HN04</accession>
<dbReference type="Gene3D" id="3.40.50.300">
    <property type="entry name" value="P-loop containing nucleotide triphosphate hydrolases"/>
    <property type="match status" value="2"/>
</dbReference>
<name>A0A2H3HN04_FUSOX</name>
<evidence type="ECO:0000256" key="3">
    <source>
        <dbReference type="SAM" id="MobiDB-lite"/>
    </source>
</evidence>
<dbReference type="Proteomes" id="UP000219602">
    <property type="component" value="Chromosome 4"/>
</dbReference>
<dbReference type="SUPFAM" id="SSF52540">
    <property type="entry name" value="P-loop containing nucleoside triphosphate hydrolases"/>
    <property type="match status" value="1"/>
</dbReference>
<proteinExistence type="predicted"/>
<dbReference type="InterPro" id="IPR000375">
    <property type="entry name" value="Dynamin_stalk"/>
</dbReference>
<keyword evidence="1" id="KW-0547">Nucleotide-binding</keyword>
<feature type="compositionally biased region" description="Basic and acidic residues" evidence="3">
    <location>
        <begin position="394"/>
        <end position="413"/>
    </location>
</feature>
<dbReference type="GO" id="GO:0048312">
    <property type="term" value="P:intracellular distribution of mitochondria"/>
    <property type="evidence" value="ECO:0007669"/>
    <property type="project" value="TreeGrafter"/>
</dbReference>
<dbReference type="PROSITE" id="PS51388">
    <property type="entry name" value="GED"/>
    <property type="match status" value="1"/>
</dbReference>
<dbReference type="InterPro" id="IPR045063">
    <property type="entry name" value="Dynamin_N"/>
</dbReference>
<dbReference type="GO" id="GO:0016020">
    <property type="term" value="C:membrane"/>
    <property type="evidence" value="ECO:0007669"/>
    <property type="project" value="TreeGrafter"/>
</dbReference>
<dbReference type="GO" id="GO:0000266">
    <property type="term" value="P:mitochondrial fission"/>
    <property type="evidence" value="ECO:0007669"/>
    <property type="project" value="TreeGrafter"/>
</dbReference>
<dbReference type="STRING" id="327505.A0A2H3HN04"/>
<dbReference type="InterPro" id="IPR022812">
    <property type="entry name" value="Dynamin"/>
</dbReference>
<protein>
    <recommendedName>
        <fullName evidence="4">GED domain-containing protein</fullName>
    </recommendedName>
</protein>
<sequence length="686" mass="77191">MTISAPGEHESPDEAFGLLRSAKSSSRLNQIEQIRANGVGELISLPQLVVCGDQSAGKSSVLEGITGIPFPRQDGLCTRFPTEIILRHCNTARTIVATIRPHSSRSQEVQQTLKAYRKDVKDLSELPSIINDVSKLMGLRGFTDSHDDNAFASDALRIEISGPIGLHLSVVDLPGLISVSNEEQSDDDVDAVRDMGIIKLARQFDPDGGRTVGIITKPDLINEGTESKIARVAKNLDNIKLRLGFFLLKNLSPSEIEQGLDMDARSRRELQFFASPPWVSQGLDTERIGAEKLRIFLQELLDTHIEKELPKVKEDIRKSLEASERELQALGEPRPTVGHIRAYMIGLSMRFTEIARAALDGNYHGNYQEFFTDFEDSRLRARVQQLNTAFATKVRENGQKRRVKDTSESHESDNESTNDADGQITVSKAEMTHWVKQAYVRTKGKELPGNYNSALLGELFLEQSQPWLPIAENHVDSVFSAVSRWVDKATDVLFPEEKIRREIRELLQDWMQGAREQASNELDKLIQDEKRSPLTYNHYYTDNVQKARLNFQRTAIKDVVAEVTQLDWHGKLHISNSSVEIEKFVSALQARITVNMDEQACNEAVTELNAYYKVAMKTFVDNVARQVIERHIISSLPTAFCPNNVSQMPDEVLLDIGSEPQKQILRRQKLAEITQGLRQSLATLQK</sequence>
<feature type="domain" description="GED" evidence="4">
    <location>
        <begin position="601"/>
        <end position="686"/>
    </location>
</feature>
<dbReference type="InterPro" id="IPR027417">
    <property type="entry name" value="P-loop_NTPase"/>
</dbReference>
<dbReference type="GO" id="GO:0005874">
    <property type="term" value="C:microtubule"/>
    <property type="evidence" value="ECO:0007669"/>
    <property type="project" value="TreeGrafter"/>
</dbReference>
<dbReference type="GO" id="GO:0006897">
    <property type="term" value="P:endocytosis"/>
    <property type="evidence" value="ECO:0007669"/>
    <property type="project" value="TreeGrafter"/>
</dbReference>
<dbReference type="GO" id="GO:0008017">
    <property type="term" value="F:microtubule binding"/>
    <property type="evidence" value="ECO:0007669"/>
    <property type="project" value="TreeGrafter"/>
</dbReference>
<dbReference type="PANTHER" id="PTHR11566">
    <property type="entry name" value="DYNAMIN"/>
    <property type="match status" value="1"/>
</dbReference>
<dbReference type="GO" id="GO:0016559">
    <property type="term" value="P:peroxisome fission"/>
    <property type="evidence" value="ECO:0007669"/>
    <property type="project" value="TreeGrafter"/>
</dbReference>
<dbReference type="Pfam" id="PF01031">
    <property type="entry name" value="Dynamin_M"/>
    <property type="match status" value="1"/>
</dbReference>
<gene>
    <name evidence="5" type="ORF">AU210_003722</name>
</gene>
<comment type="caution">
    <text evidence="5">The sequence shown here is derived from an EMBL/GenBank/DDBJ whole genome shotgun (WGS) entry which is preliminary data.</text>
</comment>
<dbReference type="InterPro" id="IPR001401">
    <property type="entry name" value="Dynamin_GTPase"/>
</dbReference>
<keyword evidence="2" id="KW-0342">GTP-binding</keyword>
<dbReference type="GO" id="GO:0005739">
    <property type="term" value="C:mitochondrion"/>
    <property type="evidence" value="ECO:0007669"/>
    <property type="project" value="TreeGrafter"/>
</dbReference>
<dbReference type="GO" id="GO:0003924">
    <property type="term" value="F:GTPase activity"/>
    <property type="evidence" value="ECO:0007669"/>
    <property type="project" value="InterPro"/>
</dbReference>
<evidence type="ECO:0000313" key="5">
    <source>
        <dbReference type="EMBL" id="PCD41164.1"/>
    </source>
</evidence>
<evidence type="ECO:0000313" key="6">
    <source>
        <dbReference type="Proteomes" id="UP000219602"/>
    </source>
</evidence>
<reference evidence="5 6" key="2">
    <citation type="journal article" date="2017" name="Sci. Rep.">
        <title>A mobile pathogenicity chromosome in Fusarium oxysporum for infection of multiple cucurbit species.</title>
        <authorList>
            <person name="van Dam P."/>
            <person name="Fokkens L."/>
            <person name="Ayukawa Y."/>
            <person name="van der Gragt M."/>
            <person name="Ter Horst A."/>
            <person name="Brankovics B."/>
            <person name="Houterman P.M."/>
            <person name="Arie T."/>
            <person name="Rep M."/>
        </authorList>
    </citation>
    <scope>NUCLEOTIDE SEQUENCE [LARGE SCALE GENOMIC DNA]</scope>
    <source>
        <strain evidence="5 6">Forc016</strain>
    </source>
</reference>
<organism evidence="5 6">
    <name type="scientific">Fusarium oxysporum f. sp. radicis-cucumerinum</name>
    <dbReference type="NCBI Taxonomy" id="327505"/>
    <lineage>
        <taxon>Eukaryota</taxon>
        <taxon>Fungi</taxon>
        <taxon>Dikarya</taxon>
        <taxon>Ascomycota</taxon>
        <taxon>Pezizomycotina</taxon>
        <taxon>Sordariomycetes</taxon>
        <taxon>Hypocreomycetidae</taxon>
        <taxon>Hypocreales</taxon>
        <taxon>Nectriaceae</taxon>
        <taxon>Fusarium</taxon>
        <taxon>Fusarium oxysporum species complex</taxon>
    </lineage>
</organism>
<dbReference type="Gene3D" id="1.20.120.1240">
    <property type="entry name" value="Dynamin, middle domain"/>
    <property type="match status" value="1"/>
</dbReference>
<evidence type="ECO:0000256" key="1">
    <source>
        <dbReference type="ARBA" id="ARBA00022741"/>
    </source>
</evidence>
<dbReference type="CDD" id="cd08771">
    <property type="entry name" value="DLP_1"/>
    <property type="match status" value="1"/>
</dbReference>
<evidence type="ECO:0000259" key="4">
    <source>
        <dbReference type="PROSITE" id="PS51388"/>
    </source>
</evidence>
<dbReference type="SMART" id="SM00053">
    <property type="entry name" value="DYNc"/>
    <property type="match status" value="1"/>
</dbReference>